<dbReference type="GO" id="GO:0016887">
    <property type="term" value="F:ATP hydrolysis activity"/>
    <property type="evidence" value="ECO:0007669"/>
    <property type="project" value="InterPro"/>
</dbReference>
<comment type="similarity">
    <text evidence="2">Belongs to the ABC transporter superfamily. ABCA family.</text>
</comment>
<evidence type="ECO:0000256" key="2">
    <source>
        <dbReference type="ARBA" id="ARBA00008869"/>
    </source>
</evidence>
<dbReference type="Proteomes" id="UP001374579">
    <property type="component" value="Unassembled WGS sequence"/>
</dbReference>
<comment type="subcellular location">
    <subcellularLocation>
        <location evidence="1">Membrane</location>
        <topology evidence="1">Multi-pass membrane protein</topology>
    </subcellularLocation>
</comment>
<keyword evidence="5" id="KW-0547">Nucleotide-binding</keyword>
<feature type="transmembrane region" description="Helical" evidence="9">
    <location>
        <begin position="1245"/>
        <end position="1265"/>
    </location>
</feature>
<dbReference type="PANTHER" id="PTHR19229:SF250">
    <property type="entry name" value="ABC TRANSPORTER DOMAIN-CONTAINING PROTEIN-RELATED"/>
    <property type="match status" value="1"/>
</dbReference>
<keyword evidence="6" id="KW-0067">ATP-binding</keyword>
<feature type="transmembrane region" description="Helical" evidence="9">
    <location>
        <begin position="277"/>
        <end position="301"/>
    </location>
</feature>
<proteinExistence type="inferred from homology"/>
<comment type="caution">
    <text evidence="11">The sequence shown here is derived from an EMBL/GenBank/DDBJ whole genome shotgun (WGS) entry which is preliminary data.</text>
</comment>
<evidence type="ECO:0000259" key="10">
    <source>
        <dbReference type="PROSITE" id="PS50893"/>
    </source>
</evidence>
<keyword evidence="8 9" id="KW-0472">Membrane</keyword>
<feature type="domain" description="ABC transporter" evidence="10">
    <location>
        <begin position="1390"/>
        <end position="1620"/>
    </location>
</feature>
<feature type="transmembrane region" description="Helical" evidence="9">
    <location>
        <begin position="1210"/>
        <end position="1233"/>
    </location>
</feature>
<dbReference type="GO" id="GO:0016020">
    <property type="term" value="C:membrane"/>
    <property type="evidence" value="ECO:0007669"/>
    <property type="project" value="UniProtKB-SubCell"/>
</dbReference>
<feature type="transmembrane region" description="Helical" evidence="9">
    <location>
        <begin position="227"/>
        <end position="248"/>
    </location>
</feature>
<dbReference type="GO" id="GO:0140359">
    <property type="term" value="F:ABC-type transporter activity"/>
    <property type="evidence" value="ECO:0007669"/>
    <property type="project" value="InterPro"/>
</dbReference>
<dbReference type="InterPro" id="IPR003593">
    <property type="entry name" value="AAA+_ATPase"/>
</dbReference>
<evidence type="ECO:0000313" key="12">
    <source>
        <dbReference type="Proteomes" id="UP001374579"/>
    </source>
</evidence>
<evidence type="ECO:0000256" key="1">
    <source>
        <dbReference type="ARBA" id="ARBA00004141"/>
    </source>
</evidence>
<feature type="transmembrane region" description="Helical" evidence="9">
    <location>
        <begin position="1176"/>
        <end position="1198"/>
    </location>
</feature>
<dbReference type="GO" id="GO:0005524">
    <property type="term" value="F:ATP binding"/>
    <property type="evidence" value="ECO:0007669"/>
    <property type="project" value="UniProtKB-KW"/>
</dbReference>
<evidence type="ECO:0000256" key="5">
    <source>
        <dbReference type="ARBA" id="ARBA00022741"/>
    </source>
</evidence>
<protein>
    <recommendedName>
        <fullName evidence="10">ABC transporter domain-containing protein</fullName>
    </recommendedName>
</protein>
<dbReference type="SUPFAM" id="SSF52540">
    <property type="entry name" value="P-loop containing nucleoside triphosphate hydrolases"/>
    <property type="match status" value="2"/>
</dbReference>
<evidence type="ECO:0000256" key="4">
    <source>
        <dbReference type="ARBA" id="ARBA00022692"/>
    </source>
</evidence>
<dbReference type="Pfam" id="PF23321">
    <property type="entry name" value="R1_ABCA1"/>
    <property type="match status" value="1"/>
</dbReference>
<evidence type="ECO:0000256" key="3">
    <source>
        <dbReference type="ARBA" id="ARBA00022448"/>
    </source>
</evidence>
<keyword evidence="12" id="KW-1185">Reference proteome</keyword>
<dbReference type="SMART" id="SM00382">
    <property type="entry name" value="AAA"/>
    <property type="match status" value="2"/>
</dbReference>
<sequence>MAGFLRQVGVLLYKNFLLQKNQAVATIISLIIPVVTAVIILALGLLVGPVHTNNQDSYSPWTWVRKTCGFSREHPGVAFTPGIIGFAPDTNLTNSLMSRVADFCPNATFRNGSASLLKGFSDMESMLNFYHESKAMQLAVHFKGMDNKQQLPLQVSYDIRDTDATTGVVYRRRFSPLPNVGNERASILANLQLLLTKAFIDEWGGKSSEFGMRYVEMPRPAFVHRPYHGIMQSFFALALVLSLVPLVYHSTKKIVFEKEEKLKESFKMMGVSPGALWVSWFATIYVYLFVIMAVYTAMLAIPFFPSGYTMFIFLQVSVFWVFALIYSAAVASYCLMMGTVLKKARYSGVLAGFLFLVTVLLHFHLDIIYLTLTRRQKLASCLLFNQAMAFGVKMIVYFDVTNAGLSWSNFYKPLEFVDDLSMLDVWVMLLVDTALHLLVTWYLDNVFPGDFGIPKPFHFFLTKSYWCGTQSPNCERIEGTECLNEKFFEPAPADLDTGIRTTRLCKDYGMDNVAVRDLSVEACEGQITVLLGHCGAGKTTTMSMLTGFTAPTSGTATIRGMDICTDTALVRQSMGMCPQHNVFFTTLTVEQNLKFFALLKGCPCKLIQSEVDQMLKEAGLHSKRKTSAGTLSRGEKRKMSVAIALIHGSKVVILDEPSSGLGPAARRQLWHILKQQREGRTILLTTQSMDEADVLGDRIMIMAQGVVKCCGTPLFLKELYGVGYHLAVVKTIDCDVSSVTNTICEMVPSAYFEKEDRSELSYLLPDNQSAKFPELLHQLEKREQQLGIGKLVVTATTMEEVFLKVGERSDTDDTAETNTKAVALSEVGSFVGSSVSAAEREWSGEMENSDCAARNKADANDESLDLLALSRGYSNLTGVGLKLSQLRGLLMKKAICSWRSPVTSIVQILLPVIFTLSVLVCTESDMLRPFPEIEIPEPDSKPSVTLDMAPFSETIVPYIVTKLAGESDLPKLYLSQFDDRHRPTEVKSLDQLNRLIKGTRFYDSVTKMIIGAAFETSEDSSNLAAFALYNPEYYAKLIASAYVLNAVAKERVNASINIVPGVRPFPRREYEDLLDQNSAKIKAISTRLRKNRGKDLTHVMVLLISIGMSFLAPTFVFSLMKEREVGSKHLQRVNSASPFLFWFSNLLWDMFTCLPAFVVMLIVFKASDFQPYSEETRPILVFLLLLLYSWAMLPYNYAIHFLMTSPWSCMVVLFFLHLLGGVAAPICFFLDGFGSYDVTGSTVRALCKLLSPGFNLVMAMAQIPVTYMSVVECEVEHLNKVFCKRCCLDFKIACDGQCTELSGEYWKWDTPGVGKFLVFLLLQGFVFFLLTVLIESRCYKRILLYLNARGLWRSHNVGGEGTTAEDNDVAEEKRRIKDTPATELCLQDSVLLKNLTKSYGSMIAVDNVCVGVGERECFGLLGQNGAGGSTIFKMLTGEEVPTRGEAYVKGYSVVRQLREVRSNIGYCPQTDPLTDQMTCRETLTLYARLRGVPDYHIKDCVNGFLDILALTPHASKLTKALRGGVKRTLTTALALIGDPPVILLDEPSTGLDSAARRRLWGILSAVRAGGRTLVLTSRSVEECEALCTRVAIMGNGRLLCLGSVQRLKAKFAQGYTLVVRMGLQEDGQPAPTGPLLTFVQQRFPSALVFDSDNLSLDLQVPDPSLSVADLFQAMERAKDEFHVKAYSVHQTTLEQVFCALTAKQSASKCEG</sequence>
<feature type="domain" description="ABC transporter" evidence="10">
    <location>
        <begin position="499"/>
        <end position="729"/>
    </location>
</feature>
<feature type="transmembrane region" description="Helical" evidence="9">
    <location>
        <begin position="308"/>
        <end position="329"/>
    </location>
</feature>
<evidence type="ECO:0000256" key="6">
    <source>
        <dbReference type="ARBA" id="ARBA00022840"/>
    </source>
</evidence>
<dbReference type="PROSITE" id="PS50893">
    <property type="entry name" value="ABC_TRANSPORTER_2"/>
    <property type="match status" value="2"/>
</dbReference>
<dbReference type="Pfam" id="PF12698">
    <property type="entry name" value="ABC2_membrane_3"/>
    <property type="match status" value="1"/>
</dbReference>
<evidence type="ECO:0000256" key="8">
    <source>
        <dbReference type="ARBA" id="ARBA00023136"/>
    </source>
</evidence>
<feature type="transmembrane region" description="Helical" evidence="9">
    <location>
        <begin position="349"/>
        <end position="370"/>
    </location>
</feature>
<keyword evidence="4 9" id="KW-0812">Transmembrane</keyword>
<dbReference type="InterPro" id="IPR056264">
    <property type="entry name" value="R2_ABCA1-4-like"/>
</dbReference>
<evidence type="ECO:0000256" key="7">
    <source>
        <dbReference type="ARBA" id="ARBA00022989"/>
    </source>
</evidence>
<dbReference type="InterPro" id="IPR003439">
    <property type="entry name" value="ABC_transporter-like_ATP-bd"/>
</dbReference>
<keyword evidence="7 9" id="KW-1133">Transmembrane helix</keyword>
<dbReference type="InterPro" id="IPR026082">
    <property type="entry name" value="ABCA"/>
</dbReference>
<feature type="transmembrane region" description="Helical" evidence="9">
    <location>
        <begin position="1096"/>
        <end position="1119"/>
    </location>
</feature>
<dbReference type="InterPro" id="IPR013525">
    <property type="entry name" value="ABC2_TM"/>
</dbReference>
<dbReference type="EMBL" id="JBAMIC010000022">
    <property type="protein sequence ID" value="KAK7091650.1"/>
    <property type="molecule type" value="Genomic_DNA"/>
</dbReference>
<dbReference type="PANTHER" id="PTHR19229">
    <property type="entry name" value="ATP-BINDING CASSETTE TRANSPORTER SUBFAMILY A ABCA"/>
    <property type="match status" value="1"/>
</dbReference>
<evidence type="ECO:0000313" key="11">
    <source>
        <dbReference type="EMBL" id="KAK7091650.1"/>
    </source>
</evidence>
<dbReference type="Pfam" id="PF00005">
    <property type="entry name" value="ABC_tran"/>
    <property type="match status" value="2"/>
</dbReference>
<feature type="transmembrane region" description="Helical" evidence="9">
    <location>
        <begin position="1316"/>
        <end position="1334"/>
    </location>
</feature>
<keyword evidence="3" id="KW-0813">Transport</keyword>
<reference evidence="11 12" key="1">
    <citation type="submission" date="2024-02" db="EMBL/GenBank/DDBJ databases">
        <title>Chromosome-scale genome assembly of the rough periwinkle Littorina saxatilis.</title>
        <authorList>
            <person name="De Jode A."/>
            <person name="Faria R."/>
            <person name="Formenti G."/>
            <person name="Sims Y."/>
            <person name="Smith T.P."/>
            <person name="Tracey A."/>
            <person name="Wood J.M.D."/>
            <person name="Zagrodzka Z.B."/>
            <person name="Johannesson K."/>
            <person name="Butlin R.K."/>
            <person name="Leder E.H."/>
        </authorList>
    </citation>
    <scope>NUCLEOTIDE SEQUENCE [LARGE SCALE GENOMIC DNA]</scope>
    <source>
        <strain evidence="11">Snail1</strain>
        <tissue evidence="11">Muscle</tissue>
    </source>
</reference>
<organism evidence="11 12">
    <name type="scientific">Littorina saxatilis</name>
    <dbReference type="NCBI Taxonomy" id="31220"/>
    <lineage>
        <taxon>Eukaryota</taxon>
        <taxon>Metazoa</taxon>
        <taxon>Spiralia</taxon>
        <taxon>Lophotrochozoa</taxon>
        <taxon>Mollusca</taxon>
        <taxon>Gastropoda</taxon>
        <taxon>Caenogastropoda</taxon>
        <taxon>Littorinimorpha</taxon>
        <taxon>Littorinoidea</taxon>
        <taxon>Littorinidae</taxon>
        <taxon>Littorina</taxon>
    </lineage>
</organism>
<evidence type="ECO:0000256" key="9">
    <source>
        <dbReference type="SAM" id="Phobius"/>
    </source>
</evidence>
<accession>A0AAN9AR51</accession>
<feature type="transmembrane region" description="Helical" evidence="9">
    <location>
        <begin position="1139"/>
        <end position="1164"/>
    </location>
</feature>
<feature type="transmembrane region" description="Helical" evidence="9">
    <location>
        <begin position="23"/>
        <end position="47"/>
    </location>
</feature>
<gene>
    <name evidence="11" type="ORF">V1264_009307</name>
</gene>
<dbReference type="InterPro" id="IPR027417">
    <property type="entry name" value="P-loop_NTPase"/>
</dbReference>
<dbReference type="FunFam" id="3.40.50.300:FF:000933">
    <property type="entry name" value="ABC transporter A family member 7"/>
    <property type="match status" value="1"/>
</dbReference>
<name>A0AAN9AR51_9CAEN</name>
<dbReference type="Gene3D" id="3.40.50.300">
    <property type="entry name" value="P-loop containing nucleotide triphosphate hydrolases"/>
    <property type="match status" value="2"/>
</dbReference>
<dbReference type="CDD" id="cd03263">
    <property type="entry name" value="ABC_subfamily_A"/>
    <property type="match status" value="2"/>
</dbReference>
<dbReference type="GO" id="GO:0005319">
    <property type="term" value="F:lipid transporter activity"/>
    <property type="evidence" value="ECO:0007669"/>
    <property type="project" value="TreeGrafter"/>
</dbReference>
<dbReference type="FunFam" id="3.40.50.300:FF:000335">
    <property type="entry name" value="ATP binding cassette subfamily A member 5"/>
    <property type="match status" value="1"/>
</dbReference>